<reference evidence="3 4" key="1">
    <citation type="submission" date="2024-03" db="EMBL/GenBank/DDBJ databases">
        <authorList>
            <person name="Gkanogiannis A."/>
            <person name="Becerra Lopez-Lavalle L."/>
        </authorList>
    </citation>
    <scope>NUCLEOTIDE SEQUENCE [LARGE SCALE GENOMIC DNA]</scope>
</reference>
<organism evidence="3 4">
    <name type="scientific">Citrullus colocynthis</name>
    <name type="common">colocynth</name>
    <dbReference type="NCBI Taxonomy" id="252529"/>
    <lineage>
        <taxon>Eukaryota</taxon>
        <taxon>Viridiplantae</taxon>
        <taxon>Streptophyta</taxon>
        <taxon>Embryophyta</taxon>
        <taxon>Tracheophyta</taxon>
        <taxon>Spermatophyta</taxon>
        <taxon>Magnoliopsida</taxon>
        <taxon>eudicotyledons</taxon>
        <taxon>Gunneridae</taxon>
        <taxon>Pentapetalae</taxon>
        <taxon>rosids</taxon>
        <taxon>fabids</taxon>
        <taxon>Cucurbitales</taxon>
        <taxon>Cucurbitaceae</taxon>
        <taxon>Benincaseae</taxon>
        <taxon>Citrullus</taxon>
    </lineage>
</organism>
<sequence>MPRPGPRPYECVRRAWHSDRHQPIRGSLIQEIFRVVHEIHNSSTKKNKEWQEMLPVVVLKAEEILYSKASSEAEYMDFSTLRDRLLDAINTTIKLDDSTETGDFLQPCIEAALNLGCTPSKASRSQRNNVSTNYLSSRNQESPTLSPPPMVMKTSQGAVTNSRCVPYFWNLAKPLNNGLGHSGFRFQSLHPAHNSTSEKLPAVLSPHGLMENALPPSKFAIYPLYYGNSVQWQGQHSGFQITPRPVSTHLDSTNGGVMEQISVSGTMAANGITQNEVMYSLGSPCDDKCDLALRLGPLSASSSSCENKTPLCVLKVGSGSSLEETKTEGCCQVMERKLPLFPMVNAYGLSEHNTWGRSLEGECVDAETRMRKRKAEFSHSLKERHLSWLPKVPSSRFIG</sequence>
<dbReference type="EMBL" id="OZ021745">
    <property type="protein sequence ID" value="CAK9312823.1"/>
    <property type="molecule type" value="Genomic_DNA"/>
</dbReference>
<dbReference type="PANTHER" id="PTHR35300">
    <property type="entry name" value="COACTIVATOR CBP, KIX DOMAIN-CONTAINING PROTEIN-RELATED"/>
    <property type="match status" value="1"/>
</dbReference>
<dbReference type="InterPro" id="IPR036529">
    <property type="entry name" value="KIX_dom_sf"/>
</dbReference>
<protein>
    <recommendedName>
        <fullName evidence="5">Histone acetyltransferase</fullName>
    </recommendedName>
</protein>
<feature type="compositionally biased region" description="Polar residues" evidence="2">
    <location>
        <begin position="120"/>
        <end position="144"/>
    </location>
</feature>
<evidence type="ECO:0000256" key="1">
    <source>
        <dbReference type="ARBA" id="ARBA00023242"/>
    </source>
</evidence>
<accession>A0ABP0XXD6</accession>
<dbReference type="Gene3D" id="1.10.246.20">
    <property type="entry name" value="Coactivator CBP, KIX domain"/>
    <property type="match status" value="1"/>
</dbReference>
<keyword evidence="4" id="KW-1185">Reference proteome</keyword>
<feature type="region of interest" description="Disordered" evidence="2">
    <location>
        <begin position="119"/>
        <end position="153"/>
    </location>
</feature>
<dbReference type="PANTHER" id="PTHR35300:SF5">
    <property type="entry name" value="HISTONE ACETYLTRANSFERASE"/>
    <property type="match status" value="1"/>
</dbReference>
<dbReference type="Proteomes" id="UP001642487">
    <property type="component" value="Chromosome 11"/>
</dbReference>
<gene>
    <name evidence="3" type="ORF">CITCOLO1_LOCUS4532</name>
</gene>
<keyword evidence="1" id="KW-0539">Nucleus</keyword>
<name>A0ABP0XXD6_9ROSI</name>
<evidence type="ECO:0000313" key="4">
    <source>
        <dbReference type="Proteomes" id="UP001642487"/>
    </source>
</evidence>
<proteinExistence type="predicted"/>
<evidence type="ECO:0000313" key="3">
    <source>
        <dbReference type="EMBL" id="CAK9312823.1"/>
    </source>
</evidence>
<evidence type="ECO:0000256" key="2">
    <source>
        <dbReference type="SAM" id="MobiDB-lite"/>
    </source>
</evidence>
<evidence type="ECO:0008006" key="5">
    <source>
        <dbReference type="Google" id="ProtNLM"/>
    </source>
</evidence>